<dbReference type="EMBL" id="LTDL01000042">
    <property type="protein sequence ID" value="OAG29082.1"/>
    <property type="molecule type" value="Genomic_DNA"/>
</dbReference>
<keyword evidence="2" id="KW-1185">Reference proteome</keyword>
<organism evidence="1 2">
    <name type="scientific">Nematocida displodere</name>
    <dbReference type="NCBI Taxonomy" id="1805483"/>
    <lineage>
        <taxon>Eukaryota</taxon>
        <taxon>Fungi</taxon>
        <taxon>Fungi incertae sedis</taxon>
        <taxon>Microsporidia</taxon>
        <taxon>Nematocida</taxon>
    </lineage>
</organism>
<gene>
    <name evidence="1" type="ORF">NEDG_01221</name>
</gene>
<dbReference type="VEuPathDB" id="MicrosporidiaDB:NEDG_01221"/>
<dbReference type="AlphaFoldDB" id="A0A177ED39"/>
<comment type="caution">
    <text evidence="1">The sequence shown here is derived from an EMBL/GenBank/DDBJ whole genome shotgun (WGS) entry which is preliminary data.</text>
</comment>
<name>A0A177ED39_9MICR</name>
<sequence length="143" mass="15314">MSEYLADEKEQQTVMLVLGSILQEARAAPDGCSVFGQLLGEKVAEEAVSSGVFARVETAEAFTTAFFSAVFPWYFHFSPLPVLDPKTHKATVPLSPPGVAVCDKSDFIKMVHQMFLTVSERVLGCALKAALSGDGLVVFVGKG</sequence>
<accession>A0A177ED39</accession>
<proteinExistence type="predicted"/>
<reference evidence="1 2" key="1">
    <citation type="submission" date="2016-02" db="EMBL/GenBank/DDBJ databases">
        <title>Discovery of a natural microsporidian pathogen with a broad tissue tropism in Caenorhabditis elegans.</title>
        <authorList>
            <person name="Luallen R.J."/>
            <person name="Reinke A.W."/>
            <person name="Tong L."/>
            <person name="Botts M.R."/>
            <person name="Felix M.-A."/>
            <person name="Troemel E.R."/>
        </authorList>
    </citation>
    <scope>NUCLEOTIDE SEQUENCE [LARGE SCALE GENOMIC DNA]</scope>
    <source>
        <strain evidence="1 2">JUm2807</strain>
    </source>
</reference>
<evidence type="ECO:0000313" key="1">
    <source>
        <dbReference type="EMBL" id="OAG29082.1"/>
    </source>
</evidence>
<evidence type="ECO:0000313" key="2">
    <source>
        <dbReference type="Proteomes" id="UP000185944"/>
    </source>
</evidence>
<dbReference type="GeneID" id="93647571"/>
<dbReference type="Proteomes" id="UP000185944">
    <property type="component" value="Unassembled WGS sequence"/>
</dbReference>
<dbReference type="RefSeq" id="XP_067543827.1">
    <property type="nucleotide sequence ID" value="XM_067688639.1"/>
</dbReference>
<protein>
    <submittedName>
        <fullName evidence="1">Uncharacterized protein</fullName>
    </submittedName>
</protein>